<dbReference type="FunCoup" id="A0A1D2VMP7">
    <property type="interactions" value="144"/>
</dbReference>
<evidence type="ECO:0000256" key="1">
    <source>
        <dbReference type="ARBA" id="ARBA00004141"/>
    </source>
</evidence>
<keyword evidence="4 8" id="KW-0812">Transmembrane</keyword>
<evidence type="ECO:0000256" key="4">
    <source>
        <dbReference type="ARBA" id="ARBA00022692"/>
    </source>
</evidence>
<protein>
    <recommendedName>
        <fullName evidence="9">Amino acid permease/ SLC12A domain-containing protein</fullName>
    </recommendedName>
</protein>
<dbReference type="Proteomes" id="UP000095038">
    <property type="component" value="Unassembled WGS sequence"/>
</dbReference>
<dbReference type="OrthoDB" id="10062876at2759"/>
<comment type="subcellular location">
    <subcellularLocation>
        <location evidence="1">Membrane</location>
        <topology evidence="1">Multi-pass membrane protein</topology>
    </subcellularLocation>
</comment>
<dbReference type="GO" id="GO:0015171">
    <property type="term" value="F:amino acid transmembrane transporter activity"/>
    <property type="evidence" value="ECO:0007669"/>
    <property type="project" value="TreeGrafter"/>
</dbReference>
<feature type="transmembrane region" description="Helical" evidence="8">
    <location>
        <begin position="293"/>
        <end position="312"/>
    </location>
</feature>
<dbReference type="RefSeq" id="XP_020049195.1">
    <property type="nucleotide sequence ID" value="XM_020192649.1"/>
</dbReference>
<evidence type="ECO:0000256" key="6">
    <source>
        <dbReference type="ARBA" id="ARBA00022989"/>
    </source>
</evidence>
<evidence type="ECO:0000256" key="3">
    <source>
        <dbReference type="ARBA" id="ARBA00022448"/>
    </source>
</evidence>
<dbReference type="PANTHER" id="PTHR43341">
    <property type="entry name" value="AMINO ACID PERMEASE"/>
    <property type="match status" value="1"/>
</dbReference>
<feature type="transmembrane region" description="Helical" evidence="8">
    <location>
        <begin position="198"/>
        <end position="222"/>
    </location>
</feature>
<keyword evidence="5" id="KW-0029">Amino-acid transport</keyword>
<name>A0A1D2VMP7_9ASCO</name>
<dbReference type="InParanoid" id="A0A1D2VMP7"/>
<evidence type="ECO:0000256" key="5">
    <source>
        <dbReference type="ARBA" id="ARBA00022970"/>
    </source>
</evidence>
<dbReference type="InterPro" id="IPR004841">
    <property type="entry name" value="AA-permease/SLC12A_dom"/>
</dbReference>
<evidence type="ECO:0000259" key="9">
    <source>
        <dbReference type="Pfam" id="PF00324"/>
    </source>
</evidence>
<dbReference type="EMBL" id="KV454476">
    <property type="protein sequence ID" value="ODV62888.1"/>
    <property type="molecule type" value="Genomic_DNA"/>
</dbReference>
<dbReference type="PIRSF" id="PIRSF006060">
    <property type="entry name" value="AA_transporter"/>
    <property type="match status" value="1"/>
</dbReference>
<feature type="domain" description="Amino acid permease/ SLC12A" evidence="9">
    <location>
        <begin position="64"/>
        <end position="527"/>
    </location>
</feature>
<feature type="transmembrane region" description="Helical" evidence="8">
    <location>
        <begin position="252"/>
        <end position="273"/>
    </location>
</feature>
<dbReference type="InterPro" id="IPR050524">
    <property type="entry name" value="APC_YAT"/>
</dbReference>
<gene>
    <name evidence="10" type="ORF">ASCRUDRAFT_74344</name>
</gene>
<feature type="transmembrane region" description="Helical" evidence="8">
    <location>
        <begin position="92"/>
        <end position="119"/>
    </location>
</feature>
<dbReference type="PANTHER" id="PTHR43341:SF15">
    <property type="entry name" value="GENERAL AMINO ACID PERMEASE AGP2"/>
    <property type="match status" value="1"/>
</dbReference>
<proteinExistence type="inferred from homology"/>
<organism evidence="10 11">
    <name type="scientific">Ascoidea rubescens DSM 1968</name>
    <dbReference type="NCBI Taxonomy" id="1344418"/>
    <lineage>
        <taxon>Eukaryota</taxon>
        <taxon>Fungi</taxon>
        <taxon>Dikarya</taxon>
        <taxon>Ascomycota</taxon>
        <taxon>Saccharomycotina</taxon>
        <taxon>Saccharomycetes</taxon>
        <taxon>Ascoideaceae</taxon>
        <taxon>Ascoidea</taxon>
    </lineage>
</organism>
<keyword evidence="6 8" id="KW-1133">Transmembrane helix</keyword>
<dbReference type="Gene3D" id="1.20.1740.10">
    <property type="entry name" value="Amino acid/polyamine transporter I"/>
    <property type="match status" value="1"/>
</dbReference>
<feature type="transmembrane region" description="Helical" evidence="8">
    <location>
        <begin position="395"/>
        <end position="414"/>
    </location>
</feature>
<feature type="transmembrane region" description="Helical" evidence="8">
    <location>
        <begin position="472"/>
        <end position="496"/>
    </location>
</feature>
<dbReference type="STRING" id="1344418.A0A1D2VMP7"/>
<dbReference type="Pfam" id="PF00324">
    <property type="entry name" value="AA_permease"/>
    <property type="match status" value="1"/>
</dbReference>
<feature type="transmembrane region" description="Helical" evidence="8">
    <location>
        <begin position="171"/>
        <end position="192"/>
    </location>
</feature>
<dbReference type="FunFam" id="1.20.1740.10:FF:000006">
    <property type="entry name" value="General amino acid permease"/>
    <property type="match status" value="1"/>
</dbReference>
<accession>A0A1D2VMP7</accession>
<evidence type="ECO:0000313" key="11">
    <source>
        <dbReference type="Proteomes" id="UP000095038"/>
    </source>
</evidence>
<sequence>MTVSGVLYDCFIPLPPKVVKETAHHNNYDIKLDEKTKNQVTTDTESEVVEYHTTKRKLKRRMIYLIAFSGVIGTAIFISLQNGLYKGGPLSLLLGFMIWIIPIFAITATVAEMVTYLPIASPFITLAGRCCDDAFEIMAGWNFWFLEAALIPYEVVGVNTIIHFWRNDYSAAIPLVIQVFLYFCINVFAVSFYGEIEFWLSIGKIILAIGLMVFTFVTMVGGNPQRDVYGFRNWTIPGPMNEYISTGDWGRFLGFFSCLIQACFTVAGPEYVAMTAAEAINPRVNMKTAFKTVFYRLAIIFVGIVLCTGIVCSSRDPSLIDAITNGRPGAGASAFVIAMNNMKISTLPDIVNAALITSAFSSGNSYTYCSSRTLYGLAKVGHAPKIFAYCTKTGVPMYAVLVSLAWSFLSFLQLGNSSAKVLNWIVNLITTSQLINYCVSCTTYIFFFKAMKVQGIDRRTLPYRGYFQPYTAMFGLTCAFIMVFLSGYTVFLPGWWNVETFLFSYIMIFIDISIFIGWKLLKRTKWKKSEEVDLTTGLDEIEEYEKEYYALLDERKRNAPPKKPFCWYNPLAYFKRLFRWFSED</sequence>
<dbReference type="AlphaFoldDB" id="A0A1D2VMP7"/>
<evidence type="ECO:0000256" key="7">
    <source>
        <dbReference type="ARBA" id="ARBA00023136"/>
    </source>
</evidence>
<evidence type="ECO:0000256" key="8">
    <source>
        <dbReference type="SAM" id="Phobius"/>
    </source>
</evidence>
<feature type="transmembrane region" description="Helical" evidence="8">
    <location>
        <begin position="434"/>
        <end position="451"/>
    </location>
</feature>
<keyword evidence="7 8" id="KW-0472">Membrane</keyword>
<keyword evidence="3" id="KW-0813">Transport</keyword>
<feature type="transmembrane region" description="Helical" evidence="8">
    <location>
        <begin position="62"/>
        <end position="80"/>
    </location>
</feature>
<comment type="similarity">
    <text evidence="2">Belongs to the amino acid-polyamine-organocation (APC) superfamily. YAT (TC 2.A.3.10) family.</text>
</comment>
<evidence type="ECO:0000256" key="2">
    <source>
        <dbReference type="ARBA" id="ARBA00006983"/>
    </source>
</evidence>
<evidence type="ECO:0000313" key="10">
    <source>
        <dbReference type="EMBL" id="ODV62888.1"/>
    </source>
</evidence>
<dbReference type="GO" id="GO:0016020">
    <property type="term" value="C:membrane"/>
    <property type="evidence" value="ECO:0007669"/>
    <property type="project" value="UniProtKB-SubCell"/>
</dbReference>
<dbReference type="GeneID" id="30966285"/>
<reference evidence="11" key="1">
    <citation type="submission" date="2016-05" db="EMBL/GenBank/DDBJ databases">
        <title>Comparative genomics of biotechnologically important yeasts.</title>
        <authorList>
            <consortium name="DOE Joint Genome Institute"/>
            <person name="Riley R."/>
            <person name="Haridas S."/>
            <person name="Wolfe K.H."/>
            <person name="Lopes M.R."/>
            <person name="Hittinger C.T."/>
            <person name="Goker M."/>
            <person name="Salamov A."/>
            <person name="Wisecaver J."/>
            <person name="Long T.M."/>
            <person name="Aerts A.L."/>
            <person name="Barry K."/>
            <person name="Choi C."/>
            <person name="Clum A."/>
            <person name="Coughlan A.Y."/>
            <person name="Deshpande S."/>
            <person name="Douglass A.P."/>
            <person name="Hanson S.J."/>
            <person name="Klenk H.-P."/>
            <person name="Labutti K."/>
            <person name="Lapidus A."/>
            <person name="Lindquist E."/>
            <person name="Lipzen A."/>
            <person name="Meier-Kolthoff J.P."/>
            <person name="Ohm R.A."/>
            <person name="Otillar R.P."/>
            <person name="Pangilinan J."/>
            <person name="Peng Y."/>
            <person name="Rokas A."/>
            <person name="Rosa C.A."/>
            <person name="Scheuner C."/>
            <person name="Sibirny A.A."/>
            <person name="Slot J.C."/>
            <person name="Stielow J.B."/>
            <person name="Sun H."/>
            <person name="Kurtzman C.P."/>
            <person name="Blackwell M."/>
            <person name="Grigoriev I.V."/>
            <person name="Jeffries T.W."/>
        </authorList>
    </citation>
    <scope>NUCLEOTIDE SEQUENCE [LARGE SCALE GENOMIC DNA]</scope>
    <source>
        <strain evidence="11">DSM 1968</strain>
    </source>
</reference>
<keyword evidence="11" id="KW-1185">Reference proteome</keyword>
<feature type="transmembrane region" description="Helical" evidence="8">
    <location>
        <begin position="502"/>
        <end position="521"/>
    </location>
</feature>